<proteinExistence type="predicted"/>
<protein>
    <submittedName>
        <fullName evidence="1">MarR family transcriptional regulator</fullName>
    </submittedName>
</protein>
<dbReference type="InterPro" id="IPR036390">
    <property type="entry name" value="WH_DNA-bd_sf"/>
</dbReference>
<dbReference type="EMBL" id="CP040330">
    <property type="protein sequence ID" value="QCS43981.1"/>
    <property type="molecule type" value="Genomic_DNA"/>
</dbReference>
<dbReference type="SUPFAM" id="SSF46785">
    <property type="entry name" value="Winged helix' DNA-binding domain"/>
    <property type="match status" value="1"/>
</dbReference>
<sequence length="114" mass="13291">MPIDIETFDESSSDELNTLTNAEMVVRFLATNDDKAYTPSEIAERIDIKKNSIGTVLSRLEDRNLVRHKGDYWAIGERETVRDAYRTHRIMEALDERYGEEDLEEWREHAAEGE</sequence>
<dbReference type="OrthoDB" id="195563at2157"/>
<dbReference type="AlphaFoldDB" id="A0A4P8WPF1"/>
<reference evidence="2" key="1">
    <citation type="submission" date="2019-05" db="EMBL/GenBank/DDBJ databases">
        <title>Genome sequence and methylation pattern of the halophilic Archaeon Natrinema versiforme BOL5-4.</title>
        <authorList>
            <person name="DasSarma P."/>
            <person name="Anton B.P."/>
            <person name="DasSarma S.L."/>
            <person name="Martinez F.L."/>
            <person name="Guzman D."/>
            <person name="Roberts R.J."/>
            <person name="DasSarma S."/>
        </authorList>
    </citation>
    <scope>NUCLEOTIDE SEQUENCE [LARGE SCALE GENOMIC DNA]</scope>
    <source>
        <strain evidence="2">BOL5-4</strain>
    </source>
</reference>
<evidence type="ECO:0000313" key="1">
    <source>
        <dbReference type="EMBL" id="QCS43981.1"/>
    </source>
</evidence>
<dbReference type="KEGG" id="nvr:FEJ81_17135"/>
<accession>A0A4P8WPF1</accession>
<gene>
    <name evidence="1" type="ORF">FEJ81_17135</name>
</gene>
<evidence type="ECO:0000313" key="2">
    <source>
        <dbReference type="Proteomes" id="UP000302218"/>
    </source>
</evidence>
<dbReference type="GO" id="GO:0003700">
    <property type="term" value="F:DNA-binding transcription factor activity"/>
    <property type="evidence" value="ECO:0007669"/>
    <property type="project" value="InterPro"/>
</dbReference>
<dbReference type="RefSeq" id="WP_138246431.1">
    <property type="nucleotide sequence ID" value="NZ_CP040330.1"/>
</dbReference>
<dbReference type="Gene3D" id="1.10.10.10">
    <property type="entry name" value="Winged helix-like DNA-binding domain superfamily/Winged helix DNA-binding domain"/>
    <property type="match status" value="1"/>
</dbReference>
<name>A0A4P8WPF1_9EURY</name>
<dbReference type="GeneID" id="40267034"/>
<organism evidence="1 2">
    <name type="scientific">Natrinema versiforme</name>
    <dbReference type="NCBI Taxonomy" id="88724"/>
    <lineage>
        <taxon>Archaea</taxon>
        <taxon>Methanobacteriati</taxon>
        <taxon>Methanobacteriota</taxon>
        <taxon>Stenosarchaea group</taxon>
        <taxon>Halobacteria</taxon>
        <taxon>Halobacteriales</taxon>
        <taxon>Natrialbaceae</taxon>
        <taxon>Natrinema</taxon>
    </lineage>
</organism>
<dbReference type="Proteomes" id="UP000302218">
    <property type="component" value="Chromosome"/>
</dbReference>
<dbReference type="InterPro" id="IPR036388">
    <property type="entry name" value="WH-like_DNA-bd_sf"/>
</dbReference>